<feature type="region of interest" description="Disordered" evidence="1">
    <location>
        <begin position="307"/>
        <end position="452"/>
    </location>
</feature>
<sequence length="748" mass="78738">MHEYRNRYGSVSGGSALSKSMKYAETWLYGTVSARPAAARASAFGLHRHDATPVIAVVMCSCPEFLAGTTRSKKTASTCKKCGGTRRPMPTTVGTVRGYGTVSQPARVRPSLMELTGNPLLHAQDPYDLMRRSRMSVEGGGSGGPAQTAAPQKTHHHKARAKAAKAGVVAHPAARVSDAALRAKSRDVGEWAVDDDDPRGTRKSILECDVNPYDLISKYLKNGLANGRQALRSDGGESSDNLSDNALEDLPRGDARARTDMTTFGKGPQQPPQPPQPSPNKNPSTSPFSRKALFQKEDLNKLGAKFSHLKQSLTPDSKAKPTATPTKKTDYKIGSGTAKSPGKQAASPEGVTISGQRIRIFNGVPGAAESTAPSEEYDAPTTTSSSEEDSPPAAPAAAPATESPRIPRVASPKRPPRKSKQQLLVSQEAPEASSPSALQLRRQRSQSLVSPVIVPEAATTIKSILKKSPGGDLLAGSCGESSASSSPRTSPAPSSAEGSISSATSQFYLPTFKEFKEQQKKKKQVQFRVSDDASVVTVADAAAVPSEAAAAQVKAPAAEPAVNGHLLQADDSDVPTSPEPGADVGRVSSPEGLTSTDDEIAKETATDSGESSFAFSFRRGSAGRRSGRPSRVERGGGGPSPRVRAGPCCGPAGRFLRPSQGKLAGWKHFAEHVDKQTTRGPIGSAKNRMRLSDSNDALDLDQNGALPPELIADSRRINCRAIHGTCVCACVCVCACGKLRIIFRGETL</sequence>
<feature type="compositionally biased region" description="Pro residues" evidence="1">
    <location>
        <begin position="269"/>
        <end position="280"/>
    </location>
</feature>
<evidence type="ECO:0000256" key="1">
    <source>
        <dbReference type="SAM" id="MobiDB-lite"/>
    </source>
</evidence>
<dbReference type="Proteomes" id="UP001075354">
    <property type="component" value="Chromosome 11"/>
</dbReference>
<gene>
    <name evidence="2" type="ORF">ONE63_001814</name>
</gene>
<organism evidence="2 3">
    <name type="scientific">Megalurothrips usitatus</name>
    <name type="common">bean blossom thrips</name>
    <dbReference type="NCBI Taxonomy" id="439358"/>
    <lineage>
        <taxon>Eukaryota</taxon>
        <taxon>Metazoa</taxon>
        <taxon>Ecdysozoa</taxon>
        <taxon>Arthropoda</taxon>
        <taxon>Hexapoda</taxon>
        <taxon>Insecta</taxon>
        <taxon>Pterygota</taxon>
        <taxon>Neoptera</taxon>
        <taxon>Paraneoptera</taxon>
        <taxon>Thysanoptera</taxon>
        <taxon>Terebrantia</taxon>
        <taxon>Thripoidea</taxon>
        <taxon>Thripidae</taxon>
        <taxon>Megalurothrips</taxon>
    </lineage>
</organism>
<keyword evidence="3" id="KW-1185">Reference proteome</keyword>
<reference evidence="2" key="1">
    <citation type="submission" date="2022-12" db="EMBL/GenBank/DDBJ databases">
        <title>Chromosome-level genome assembly of the bean flower thrips Megalurothrips usitatus.</title>
        <authorList>
            <person name="Ma L."/>
            <person name="Liu Q."/>
            <person name="Li H."/>
            <person name="Cai W."/>
        </authorList>
    </citation>
    <scope>NUCLEOTIDE SEQUENCE</scope>
    <source>
        <strain evidence="2">Cailab_2022a</strain>
    </source>
</reference>
<feature type="region of interest" description="Disordered" evidence="1">
    <location>
        <begin position="467"/>
        <end position="501"/>
    </location>
</feature>
<feature type="compositionally biased region" description="Low complexity" evidence="1">
    <location>
        <begin position="395"/>
        <end position="404"/>
    </location>
</feature>
<dbReference type="EMBL" id="JAPTSV010000011">
    <property type="protein sequence ID" value="KAJ1522642.1"/>
    <property type="molecule type" value="Genomic_DNA"/>
</dbReference>
<feature type="region of interest" description="Disordered" evidence="1">
    <location>
        <begin position="180"/>
        <end position="204"/>
    </location>
</feature>
<evidence type="ECO:0000313" key="2">
    <source>
        <dbReference type="EMBL" id="KAJ1522642.1"/>
    </source>
</evidence>
<feature type="compositionally biased region" description="Low complexity" evidence="1">
    <location>
        <begin position="545"/>
        <end position="562"/>
    </location>
</feature>
<name>A0AAV7XDJ3_9NEOP</name>
<feature type="compositionally biased region" description="Basic and acidic residues" evidence="1">
    <location>
        <begin position="249"/>
        <end position="259"/>
    </location>
</feature>
<feature type="compositionally biased region" description="Low complexity" evidence="1">
    <location>
        <begin position="426"/>
        <end position="440"/>
    </location>
</feature>
<evidence type="ECO:0000313" key="3">
    <source>
        <dbReference type="Proteomes" id="UP001075354"/>
    </source>
</evidence>
<protein>
    <submittedName>
        <fullName evidence="2">Uncharacterized protein</fullName>
    </submittedName>
</protein>
<feature type="region of interest" description="Disordered" evidence="1">
    <location>
        <begin position="545"/>
        <end position="649"/>
    </location>
</feature>
<comment type="caution">
    <text evidence="2">The sequence shown here is derived from an EMBL/GenBank/DDBJ whole genome shotgun (WGS) entry which is preliminary data.</text>
</comment>
<accession>A0AAV7XDJ3</accession>
<feature type="region of interest" description="Disordered" evidence="1">
    <location>
        <begin position="230"/>
        <end position="288"/>
    </location>
</feature>
<dbReference type="AlphaFoldDB" id="A0AAV7XDJ3"/>
<feature type="compositionally biased region" description="Low complexity" evidence="1">
    <location>
        <begin position="475"/>
        <end position="501"/>
    </location>
</feature>
<proteinExistence type="predicted"/>
<feature type="compositionally biased region" description="Low complexity" evidence="1">
    <location>
        <begin position="611"/>
        <end position="620"/>
    </location>
</feature>